<evidence type="ECO:0000256" key="2">
    <source>
        <dbReference type="ARBA" id="ARBA00022692"/>
    </source>
</evidence>
<name>A0A397UT95_9GLOM</name>
<evidence type="ECO:0000313" key="6">
    <source>
        <dbReference type="EMBL" id="RIB10416.1"/>
    </source>
</evidence>
<evidence type="ECO:0000313" key="7">
    <source>
        <dbReference type="Proteomes" id="UP000266673"/>
    </source>
</evidence>
<gene>
    <name evidence="6" type="ORF">C2G38_2043508</name>
</gene>
<evidence type="ECO:0000256" key="5">
    <source>
        <dbReference type="ARBA" id="ARBA00023136"/>
    </source>
</evidence>
<dbReference type="Proteomes" id="UP000266673">
    <property type="component" value="Unassembled WGS sequence"/>
</dbReference>
<comment type="caution">
    <text evidence="6">The sequence shown here is derived from an EMBL/GenBank/DDBJ whole genome shotgun (WGS) entry which is preliminary data.</text>
</comment>
<accession>A0A397UT95</accession>
<sequence length="369" mass="42965">MEHKAACLGLLIDKELNLKSIIKEMNNKDREEHEIGFDSLIGNQLTECLVLIERVLYQAIEFDIGSGNVPHIDNIVALTRWWIPTIILSIVTLKVRKQANWEDFLNWFEDIKVTTVNFWNDWVWEPIIKMIDTIRHRESRLALMGKESLSSDLESLERMVIDFARDQNQFNVEELNDLSKRIRDGDLSIVLRAYEQELKRPVKATLTGNLIRTLLIQVQKTKVDLELSMTALDKLLKSNELNFAFLAVGPSIFGIYLIYKWIKVLWWKKESLLGGLQGTKVKMQESLRQVERILVNNYSSVSMPFAAQGLVLCHVHQLRSCSLHLPTKNNLRKRFLEDLRDLEDPSMTVNQKILTCERMRRCWAFLNGE</sequence>
<dbReference type="Pfam" id="PF08637">
    <property type="entry name" value="NCA2"/>
    <property type="match status" value="1"/>
</dbReference>
<protein>
    <submittedName>
        <fullName evidence="6">ATP synthase regulation protein NCA2-domain-containing protein</fullName>
    </submittedName>
</protein>
<dbReference type="AlphaFoldDB" id="A0A397UT95"/>
<evidence type="ECO:0000256" key="3">
    <source>
        <dbReference type="ARBA" id="ARBA00022989"/>
    </source>
</evidence>
<evidence type="ECO:0000256" key="1">
    <source>
        <dbReference type="ARBA" id="ARBA00004225"/>
    </source>
</evidence>
<dbReference type="GO" id="GO:0005741">
    <property type="term" value="C:mitochondrial outer membrane"/>
    <property type="evidence" value="ECO:0007669"/>
    <property type="project" value="TreeGrafter"/>
</dbReference>
<reference evidence="6 7" key="1">
    <citation type="submission" date="2018-06" db="EMBL/GenBank/DDBJ databases">
        <title>Comparative genomics reveals the genomic features of Rhizophagus irregularis, R. cerebriforme, R. diaphanum and Gigaspora rosea, and their symbiotic lifestyle signature.</title>
        <authorList>
            <person name="Morin E."/>
            <person name="San Clemente H."/>
            <person name="Chen E.C.H."/>
            <person name="De La Providencia I."/>
            <person name="Hainaut M."/>
            <person name="Kuo A."/>
            <person name="Kohler A."/>
            <person name="Murat C."/>
            <person name="Tang N."/>
            <person name="Roy S."/>
            <person name="Loubradou J."/>
            <person name="Henrissat B."/>
            <person name="Grigoriev I.V."/>
            <person name="Corradi N."/>
            <person name="Roux C."/>
            <person name="Martin F.M."/>
        </authorList>
    </citation>
    <scope>NUCLEOTIDE SEQUENCE [LARGE SCALE GENOMIC DNA]</scope>
    <source>
        <strain evidence="6 7">DAOM 194757</strain>
    </source>
</reference>
<keyword evidence="2" id="KW-0812">Transmembrane</keyword>
<dbReference type="PANTHER" id="PTHR28234">
    <property type="entry name" value="NUCLEAR CONTROL OF ATPASE PROTEIN 2"/>
    <property type="match status" value="1"/>
</dbReference>
<proteinExistence type="predicted"/>
<dbReference type="InterPro" id="IPR013946">
    <property type="entry name" value="NCA2-like"/>
</dbReference>
<evidence type="ECO:0000256" key="4">
    <source>
        <dbReference type="ARBA" id="ARBA00023128"/>
    </source>
</evidence>
<keyword evidence="4" id="KW-0496">Mitochondrion</keyword>
<dbReference type="PANTHER" id="PTHR28234:SF1">
    <property type="entry name" value="NUCLEAR CONTROL OF ATPASE PROTEIN 2"/>
    <property type="match status" value="1"/>
</dbReference>
<keyword evidence="7" id="KW-1185">Reference proteome</keyword>
<dbReference type="OrthoDB" id="413313at2759"/>
<keyword evidence="5" id="KW-0472">Membrane</keyword>
<comment type="subcellular location">
    <subcellularLocation>
        <location evidence="1">Mitochondrion membrane</location>
        <topology evidence="1">Multi-pass membrane protein</topology>
    </subcellularLocation>
</comment>
<dbReference type="STRING" id="44941.A0A397UT95"/>
<keyword evidence="3" id="KW-1133">Transmembrane helix</keyword>
<organism evidence="6 7">
    <name type="scientific">Gigaspora rosea</name>
    <dbReference type="NCBI Taxonomy" id="44941"/>
    <lineage>
        <taxon>Eukaryota</taxon>
        <taxon>Fungi</taxon>
        <taxon>Fungi incertae sedis</taxon>
        <taxon>Mucoromycota</taxon>
        <taxon>Glomeromycotina</taxon>
        <taxon>Glomeromycetes</taxon>
        <taxon>Diversisporales</taxon>
        <taxon>Gigasporaceae</taxon>
        <taxon>Gigaspora</taxon>
    </lineage>
</organism>
<dbReference type="EMBL" id="QKWP01001253">
    <property type="protein sequence ID" value="RIB10416.1"/>
    <property type="molecule type" value="Genomic_DNA"/>
</dbReference>